<evidence type="ECO:0000313" key="4">
    <source>
        <dbReference type="Proteomes" id="UP000628079"/>
    </source>
</evidence>
<accession>A0A8H9FTD2</accession>
<dbReference type="RefSeq" id="WP_035948196.1">
    <property type="nucleotide sequence ID" value="NZ_BMEA01000001.1"/>
</dbReference>
<sequence length="233" mass="23865">MPAGPSDPARRTQDEDATTASAPTTATAKKVAAEKAPATVPAKAEEKAAADKAAAEAPASSAAVTEATAAVERRELWVARDVLAAHVREERDIEALRLLGEVHHGMGDLPAAGAAWFGAGVKGPEVDAAVEAWRASHGDDFAAMWRSLPRSVRQEPRSKKVEALRAKALEARDAQDAAASASSSAVVPAAAGESPGSGGIDAAQIIAWVIAAFVVVCAVVGLVQILRWMVPGG</sequence>
<comment type="caution">
    <text evidence="3">The sequence shown here is derived from an EMBL/GenBank/DDBJ whole genome shotgun (WGS) entry which is preliminary data.</text>
</comment>
<organism evidence="3 4">
    <name type="scientific">Knoellia flava</name>
    <dbReference type="NCBI Taxonomy" id="913969"/>
    <lineage>
        <taxon>Bacteria</taxon>
        <taxon>Bacillati</taxon>
        <taxon>Actinomycetota</taxon>
        <taxon>Actinomycetes</taxon>
        <taxon>Micrococcales</taxon>
        <taxon>Intrasporangiaceae</taxon>
        <taxon>Knoellia</taxon>
    </lineage>
</organism>
<reference evidence="3" key="2">
    <citation type="submission" date="2020-09" db="EMBL/GenBank/DDBJ databases">
        <authorList>
            <person name="Sun Q."/>
            <person name="Zhou Y."/>
        </authorList>
    </citation>
    <scope>NUCLEOTIDE SEQUENCE</scope>
    <source>
        <strain evidence="3">CGMCC 1.10749</strain>
    </source>
</reference>
<evidence type="ECO:0000313" key="3">
    <source>
        <dbReference type="EMBL" id="GGB77309.1"/>
    </source>
</evidence>
<protein>
    <submittedName>
        <fullName evidence="3">Uncharacterized protein</fullName>
    </submittedName>
</protein>
<feature type="compositionally biased region" description="Low complexity" evidence="1">
    <location>
        <begin position="55"/>
        <end position="64"/>
    </location>
</feature>
<feature type="compositionally biased region" description="Low complexity" evidence="1">
    <location>
        <begin position="18"/>
        <end position="42"/>
    </location>
</feature>
<keyword evidence="2" id="KW-1133">Transmembrane helix</keyword>
<gene>
    <name evidence="3" type="ORF">GCM10011314_16190</name>
</gene>
<keyword evidence="2" id="KW-0472">Membrane</keyword>
<feature type="region of interest" description="Disordered" evidence="1">
    <location>
        <begin position="1"/>
        <end position="64"/>
    </location>
</feature>
<feature type="transmembrane region" description="Helical" evidence="2">
    <location>
        <begin position="205"/>
        <end position="226"/>
    </location>
</feature>
<dbReference type="AlphaFoldDB" id="A0A8H9FTD2"/>
<evidence type="ECO:0000256" key="1">
    <source>
        <dbReference type="SAM" id="MobiDB-lite"/>
    </source>
</evidence>
<keyword evidence="2" id="KW-0812">Transmembrane</keyword>
<reference evidence="3" key="1">
    <citation type="journal article" date="2014" name="Int. J. Syst. Evol. Microbiol.">
        <title>Complete genome sequence of Corynebacterium casei LMG S-19264T (=DSM 44701T), isolated from a smear-ripened cheese.</title>
        <authorList>
            <consortium name="US DOE Joint Genome Institute (JGI-PGF)"/>
            <person name="Walter F."/>
            <person name="Albersmeier A."/>
            <person name="Kalinowski J."/>
            <person name="Ruckert C."/>
        </authorList>
    </citation>
    <scope>NUCLEOTIDE SEQUENCE</scope>
    <source>
        <strain evidence="3">CGMCC 1.10749</strain>
    </source>
</reference>
<evidence type="ECO:0000256" key="2">
    <source>
        <dbReference type="SAM" id="Phobius"/>
    </source>
</evidence>
<dbReference type="EMBL" id="BMEA01000001">
    <property type="protein sequence ID" value="GGB77309.1"/>
    <property type="molecule type" value="Genomic_DNA"/>
</dbReference>
<feature type="compositionally biased region" description="Basic and acidic residues" evidence="1">
    <location>
        <begin position="43"/>
        <end position="54"/>
    </location>
</feature>
<dbReference type="Proteomes" id="UP000628079">
    <property type="component" value="Unassembled WGS sequence"/>
</dbReference>
<name>A0A8H9FTD2_9MICO</name>
<proteinExistence type="predicted"/>